<dbReference type="InterPro" id="IPR036849">
    <property type="entry name" value="Enolase-like_C_sf"/>
</dbReference>
<dbReference type="Gene3D" id="3.20.20.120">
    <property type="entry name" value="Enolase-like C-terminal domain"/>
    <property type="match status" value="1"/>
</dbReference>
<evidence type="ECO:0000256" key="1">
    <source>
        <dbReference type="ARBA" id="ARBA00022723"/>
    </source>
</evidence>
<dbReference type="InterPro" id="IPR013342">
    <property type="entry name" value="Mandelate_racemase_C"/>
</dbReference>
<feature type="domain" description="Mandelate racemase/muconate lactonizing enzyme C-terminal" evidence="6">
    <location>
        <begin position="125"/>
        <end position="219"/>
    </location>
</feature>
<feature type="binding site" evidence="4">
    <location>
        <position position="198"/>
    </location>
    <ligand>
        <name>Mg(2+)</name>
        <dbReference type="ChEBI" id="CHEBI:18420"/>
    </ligand>
</feature>
<reference evidence="7 8" key="1">
    <citation type="journal article" date="2019" name="Int. J. Syst. Evol. Microbiol.">
        <title>The Global Catalogue of Microorganisms (GCM) 10K type strain sequencing project: providing services to taxonomists for standard genome sequencing and annotation.</title>
        <authorList>
            <consortium name="The Broad Institute Genomics Platform"/>
            <consortium name="The Broad Institute Genome Sequencing Center for Infectious Disease"/>
            <person name="Wu L."/>
            <person name="Ma J."/>
        </authorList>
    </citation>
    <scope>NUCLEOTIDE SEQUENCE [LARGE SCALE GENOMIC DNA]</scope>
    <source>
        <strain evidence="7 8">JCM 16330</strain>
    </source>
</reference>
<keyword evidence="8" id="KW-1185">Reference proteome</keyword>
<dbReference type="SFLD" id="SFLDF00009">
    <property type="entry name" value="o-succinylbenzoate_synthase"/>
    <property type="match status" value="1"/>
</dbReference>
<accession>A0AAV3SA77</accession>
<dbReference type="GO" id="GO:0009234">
    <property type="term" value="P:menaquinone biosynthetic process"/>
    <property type="evidence" value="ECO:0007669"/>
    <property type="project" value="UniProtKB-UniRule"/>
</dbReference>
<feature type="active site" description="Proton donor" evidence="4">
    <location>
        <position position="146"/>
    </location>
</feature>
<dbReference type="RefSeq" id="WP_211312108.1">
    <property type="nucleotide sequence ID" value="NZ_BAAABL010000067.1"/>
</dbReference>
<evidence type="ECO:0000256" key="4">
    <source>
        <dbReference type="HAMAP-Rule" id="MF_00470"/>
    </source>
</evidence>
<keyword evidence="4" id="KW-0474">Menaquinone biosynthesis</keyword>
<keyword evidence="1 4" id="KW-0479">Metal-binding</keyword>
<feature type="region of interest" description="Disordered" evidence="5">
    <location>
        <begin position="319"/>
        <end position="338"/>
    </location>
</feature>
<comment type="pathway">
    <text evidence="4">Quinol/quinone metabolism; 1,4-dihydroxy-2-naphthoate biosynthesis; 1,4-dihydroxy-2-naphthoate from chorismate: step 4/7.</text>
</comment>
<dbReference type="SMART" id="SM00922">
    <property type="entry name" value="MR_MLE"/>
    <property type="match status" value="1"/>
</dbReference>
<dbReference type="InterPro" id="IPR010196">
    <property type="entry name" value="OSB_synthase_MenC1"/>
</dbReference>
<dbReference type="InterPro" id="IPR029017">
    <property type="entry name" value="Enolase-like_N"/>
</dbReference>
<protein>
    <recommendedName>
        <fullName evidence="4">o-succinylbenzoate synthase</fullName>
        <shortName evidence="4">OSB synthase</shortName>
        <shortName evidence="4">OSBS</shortName>
        <ecNumber evidence="4">4.2.1.113</ecNumber>
    </recommendedName>
    <alternativeName>
        <fullName evidence="4">4-(2'-carboxyphenyl)-4-oxybutyric acid synthase</fullName>
    </alternativeName>
    <alternativeName>
        <fullName evidence="4">o-succinylbenzoic acid synthase</fullName>
    </alternativeName>
</protein>
<organism evidence="7 8">
    <name type="scientific">Halarchaeum salinum</name>
    <dbReference type="NCBI Taxonomy" id="489912"/>
    <lineage>
        <taxon>Archaea</taxon>
        <taxon>Methanobacteriati</taxon>
        <taxon>Methanobacteriota</taxon>
        <taxon>Stenosarchaea group</taxon>
        <taxon>Halobacteria</taxon>
        <taxon>Halobacteriales</taxon>
        <taxon>Halobacteriaceae</taxon>
    </lineage>
</organism>
<feature type="binding site" evidence="4">
    <location>
        <position position="174"/>
    </location>
    <ligand>
        <name>Mg(2+)</name>
        <dbReference type="ChEBI" id="CHEBI:18420"/>
    </ligand>
</feature>
<dbReference type="SUPFAM" id="SSF51604">
    <property type="entry name" value="Enolase C-terminal domain-like"/>
    <property type="match status" value="1"/>
</dbReference>
<comment type="cofactor">
    <cofactor evidence="4">
        <name>a divalent metal cation</name>
        <dbReference type="ChEBI" id="CHEBI:60240"/>
    </cofactor>
</comment>
<feature type="active site" description="Proton acceptor" evidence="4">
    <location>
        <position position="246"/>
    </location>
</feature>
<comment type="catalytic activity">
    <reaction evidence="4">
        <text>(1R,6R)-6-hydroxy-2-succinyl-cyclohexa-2,4-diene-1-carboxylate = 2-succinylbenzoate + H2O</text>
        <dbReference type="Rhea" id="RHEA:10196"/>
        <dbReference type="ChEBI" id="CHEBI:15377"/>
        <dbReference type="ChEBI" id="CHEBI:18325"/>
        <dbReference type="ChEBI" id="CHEBI:58689"/>
        <dbReference type="EC" id="4.2.1.113"/>
    </reaction>
</comment>
<evidence type="ECO:0000256" key="5">
    <source>
        <dbReference type="SAM" id="MobiDB-lite"/>
    </source>
</evidence>
<comment type="pathway">
    <text evidence="4">Quinol/quinone metabolism; menaquinone biosynthesis.</text>
</comment>
<dbReference type="PANTHER" id="PTHR48073">
    <property type="entry name" value="O-SUCCINYLBENZOATE SYNTHASE-RELATED"/>
    <property type="match status" value="1"/>
</dbReference>
<dbReference type="HAMAP" id="MF_00470">
    <property type="entry name" value="MenC_1"/>
    <property type="match status" value="1"/>
</dbReference>
<dbReference type="GO" id="GO:0000287">
    <property type="term" value="F:magnesium ion binding"/>
    <property type="evidence" value="ECO:0007669"/>
    <property type="project" value="UniProtKB-UniRule"/>
</dbReference>
<name>A0AAV3SA77_9EURY</name>
<feature type="binding site" evidence="4">
    <location>
        <position position="223"/>
    </location>
    <ligand>
        <name>Mg(2+)</name>
        <dbReference type="ChEBI" id="CHEBI:18420"/>
    </ligand>
</feature>
<proteinExistence type="inferred from homology"/>
<dbReference type="EMBL" id="BAAABL010000067">
    <property type="protein sequence ID" value="GAA0308251.1"/>
    <property type="molecule type" value="Genomic_DNA"/>
</dbReference>
<evidence type="ECO:0000313" key="7">
    <source>
        <dbReference type="EMBL" id="GAA0308251.1"/>
    </source>
</evidence>
<dbReference type="SFLD" id="SFLDG00180">
    <property type="entry name" value="muconate_cycloisomerase"/>
    <property type="match status" value="1"/>
</dbReference>
<dbReference type="AlphaFoldDB" id="A0AAV3SA77"/>
<keyword evidence="2 4" id="KW-0460">Magnesium</keyword>
<dbReference type="Gene3D" id="3.30.390.10">
    <property type="entry name" value="Enolase-like, N-terminal domain"/>
    <property type="match status" value="1"/>
</dbReference>
<dbReference type="Proteomes" id="UP001500837">
    <property type="component" value="Unassembled WGS sequence"/>
</dbReference>
<dbReference type="SFLD" id="SFLDS00001">
    <property type="entry name" value="Enolase"/>
    <property type="match status" value="1"/>
</dbReference>
<dbReference type="GO" id="GO:0043748">
    <property type="term" value="F:O-succinylbenzoate synthase activity"/>
    <property type="evidence" value="ECO:0007669"/>
    <property type="project" value="UniProtKB-EC"/>
</dbReference>
<evidence type="ECO:0000313" key="8">
    <source>
        <dbReference type="Proteomes" id="UP001500837"/>
    </source>
</evidence>
<comment type="function">
    <text evidence="4">Converts 2-succinyl-6-hydroxy-2,4-cyclohexadiene-1-carboxylate (SHCHC) to 2-succinylbenzoate (OSB).</text>
</comment>
<dbReference type="PANTHER" id="PTHR48073:SF2">
    <property type="entry name" value="O-SUCCINYLBENZOATE SYNTHASE"/>
    <property type="match status" value="1"/>
</dbReference>
<comment type="caution">
    <text evidence="7">The sequence shown here is derived from an EMBL/GenBank/DDBJ whole genome shotgun (WGS) entry which is preliminary data.</text>
</comment>
<dbReference type="InterPro" id="IPR029065">
    <property type="entry name" value="Enolase_C-like"/>
</dbReference>
<evidence type="ECO:0000256" key="3">
    <source>
        <dbReference type="ARBA" id="ARBA00023239"/>
    </source>
</evidence>
<gene>
    <name evidence="4" type="primary">menC</name>
    <name evidence="7" type="ORF">GCM10009066_22350</name>
</gene>
<comment type="similarity">
    <text evidence="4">Belongs to the mandelate racemase/muconate lactonizing enzyme family. MenC type 1 subfamily.</text>
</comment>
<sequence length="338" mass="34801">MNVEPFSLPLAEPFDTARGTMTERRGFLVRVEHAGEIGVGEATPLPGWTEAYDDCRAALDRAGETEREADALATCEGMPAARHAVSLAYADATACARDVPLYRSLGTDEHVDRVPVNTTVGDADPETTAERVRKAVGDGFDTVKLKVGARSLDTDVKRLDAARAAAPDATLRVDANGAWNVAEATRALDAFDSVEYVEQPLAAPSLDQHAALREHGPARIALDESVAAAGLNAVLESGAADVVVLKPMALGGVGRIVEAGRRARAAGVEPIVTTTFDAVYARTAAVHAAAALAPVSACGLATGDALDADLAADPAPIESGAVTVPQGKGNSVPAPIGE</sequence>
<dbReference type="EC" id="4.2.1.113" evidence="4"/>
<dbReference type="Pfam" id="PF13378">
    <property type="entry name" value="MR_MLE_C"/>
    <property type="match status" value="1"/>
</dbReference>
<evidence type="ECO:0000259" key="6">
    <source>
        <dbReference type="SMART" id="SM00922"/>
    </source>
</evidence>
<keyword evidence="3 4" id="KW-0456">Lyase</keyword>
<dbReference type="SUPFAM" id="SSF54826">
    <property type="entry name" value="Enolase N-terminal domain-like"/>
    <property type="match status" value="1"/>
</dbReference>
<dbReference type="CDD" id="cd03320">
    <property type="entry name" value="OSBS"/>
    <property type="match status" value="1"/>
</dbReference>
<evidence type="ECO:0000256" key="2">
    <source>
        <dbReference type="ARBA" id="ARBA00022842"/>
    </source>
</evidence>